<reference evidence="1 2" key="1">
    <citation type="submission" date="2019-05" db="EMBL/GenBank/DDBJ databases">
        <title>Another draft genome of Portunus trituberculatus and its Hox gene families provides insights of decapod evolution.</title>
        <authorList>
            <person name="Jeong J.-H."/>
            <person name="Song I."/>
            <person name="Kim S."/>
            <person name="Choi T."/>
            <person name="Kim D."/>
            <person name="Ryu S."/>
            <person name="Kim W."/>
        </authorList>
    </citation>
    <scope>NUCLEOTIDE SEQUENCE [LARGE SCALE GENOMIC DNA]</scope>
    <source>
        <tissue evidence="1">Muscle</tissue>
    </source>
</reference>
<dbReference type="AlphaFoldDB" id="A0A5B7IZ01"/>
<dbReference type="Proteomes" id="UP000324222">
    <property type="component" value="Unassembled WGS sequence"/>
</dbReference>
<keyword evidence="2" id="KW-1185">Reference proteome</keyword>
<comment type="caution">
    <text evidence="1">The sequence shown here is derived from an EMBL/GenBank/DDBJ whole genome shotgun (WGS) entry which is preliminary data.</text>
</comment>
<evidence type="ECO:0000313" key="1">
    <source>
        <dbReference type="EMBL" id="MPC86926.1"/>
    </source>
</evidence>
<accession>A0A5B7IZ01</accession>
<proteinExistence type="predicted"/>
<sequence>MYTLLLNCFLFRPARPSACPTLPRPARWAWRDLGPVWWFQEAVKVPGHLRSPFE</sequence>
<name>A0A5B7IZ01_PORTR</name>
<protein>
    <submittedName>
        <fullName evidence="1">Uncharacterized protein</fullName>
    </submittedName>
</protein>
<dbReference type="EMBL" id="VSRR010072969">
    <property type="protein sequence ID" value="MPC86926.1"/>
    <property type="molecule type" value="Genomic_DNA"/>
</dbReference>
<gene>
    <name evidence="1" type="ORF">E2C01_081766</name>
</gene>
<evidence type="ECO:0000313" key="2">
    <source>
        <dbReference type="Proteomes" id="UP000324222"/>
    </source>
</evidence>
<organism evidence="1 2">
    <name type="scientific">Portunus trituberculatus</name>
    <name type="common">Swimming crab</name>
    <name type="synonym">Neptunus trituberculatus</name>
    <dbReference type="NCBI Taxonomy" id="210409"/>
    <lineage>
        <taxon>Eukaryota</taxon>
        <taxon>Metazoa</taxon>
        <taxon>Ecdysozoa</taxon>
        <taxon>Arthropoda</taxon>
        <taxon>Crustacea</taxon>
        <taxon>Multicrustacea</taxon>
        <taxon>Malacostraca</taxon>
        <taxon>Eumalacostraca</taxon>
        <taxon>Eucarida</taxon>
        <taxon>Decapoda</taxon>
        <taxon>Pleocyemata</taxon>
        <taxon>Brachyura</taxon>
        <taxon>Eubrachyura</taxon>
        <taxon>Portunoidea</taxon>
        <taxon>Portunidae</taxon>
        <taxon>Portuninae</taxon>
        <taxon>Portunus</taxon>
    </lineage>
</organism>